<dbReference type="Gene3D" id="1.10.1510.10">
    <property type="entry name" value="Uncharacterised protein YqeY/AIM41 PF09424, N-terminal domain"/>
    <property type="match status" value="1"/>
</dbReference>
<accession>A0A6A6ECF4</accession>
<evidence type="ECO:0000256" key="1">
    <source>
        <dbReference type="RuleBase" id="RU365099"/>
    </source>
</evidence>
<name>A0A6A6ECF4_9PEZI</name>
<organism evidence="2 3">
    <name type="scientific">Zopfia rhizophila CBS 207.26</name>
    <dbReference type="NCBI Taxonomy" id="1314779"/>
    <lineage>
        <taxon>Eukaryota</taxon>
        <taxon>Fungi</taxon>
        <taxon>Dikarya</taxon>
        <taxon>Ascomycota</taxon>
        <taxon>Pezizomycotina</taxon>
        <taxon>Dothideomycetes</taxon>
        <taxon>Dothideomycetes incertae sedis</taxon>
        <taxon>Zopfiaceae</taxon>
        <taxon>Zopfia</taxon>
    </lineage>
</organism>
<dbReference type="Pfam" id="PF09424">
    <property type="entry name" value="YqeY"/>
    <property type="match status" value="1"/>
</dbReference>
<sequence>MSLLRLHRALPSASSLLRRTFLTTSCLHSEAEPIVLPRLKEDLKTAMRSKDKPRLAVLRSMLAEITNASKTPRPITTDAHLMSLLLKQIAASQKAVAEFESVKRDDLVEKEKGQIAVLGEYVDGIPRVGKQEIEEMVGRVVEEVRVKGGKLQLGPVMGKMMGEIQGRPVDTEEAKKIVEKAIEEK</sequence>
<dbReference type="InterPro" id="IPR003789">
    <property type="entry name" value="Asn/Gln_tRNA_amidoTrase-B-like"/>
</dbReference>
<dbReference type="Proteomes" id="UP000800200">
    <property type="component" value="Unassembled WGS sequence"/>
</dbReference>
<proteinExistence type="inferred from homology"/>
<dbReference type="PANTHER" id="PTHR28055">
    <property type="entry name" value="ALTERED INHERITANCE OF MITOCHONDRIA PROTEIN 41, MITOCHONDRIAL"/>
    <property type="match status" value="1"/>
</dbReference>
<dbReference type="InterPro" id="IPR023168">
    <property type="entry name" value="GatB_Yqey_C_2"/>
</dbReference>
<evidence type="ECO:0000313" key="2">
    <source>
        <dbReference type="EMBL" id="KAF2188725.1"/>
    </source>
</evidence>
<keyword evidence="3" id="KW-1185">Reference proteome</keyword>
<dbReference type="InterPro" id="IPR042184">
    <property type="entry name" value="YqeY/Aim41_N"/>
</dbReference>
<keyword evidence="1" id="KW-0496">Mitochondrion</keyword>
<evidence type="ECO:0000313" key="3">
    <source>
        <dbReference type="Proteomes" id="UP000800200"/>
    </source>
</evidence>
<dbReference type="PANTHER" id="PTHR28055:SF1">
    <property type="entry name" value="ALTERED INHERITANCE OF MITOCHONDRIA PROTEIN 41, MITOCHONDRIAL"/>
    <property type="match status" value="1"/>
</dbReference>
<comment type="subcellular location">
    <subcellularLocation>
        <location evidence="1">Mitochondrion</location>
    </subcellularLocation>
</comment>
<gene>
    <name evidence="1" type="primary">AIM41</name>
    <name evidence="2" type="ORF">K469DRAFT_703330</name>
</gene>
<dbReference type="Gene3D" id="1.10.10.410">
    <property type="match status" value="1"/>
</dbReference>
<dbReference type="EMBL" id="ML994623">
    <property type="protein sequence ID" value="KAF2188725.1"/>
    <property type="molecule type" value="Genomic_DNA"/>
</dbReference>
<protein>
    <recommendedName>
        <fullName evidence="1">Altered inheritance of mitochondria protein 41</fullName>
    </recommendedName>
</protein>
<dbReference type="SUPFAM" id="SSF89095">
    <property type="entry name" value="GatB/YqeY motif"/>
    <property type="match status" value="1"/>
</dbReference>
<dbReference type="AlphaFoldDB" id="A0A6A6ECF4"/>
<comment type="similarity">
    <text evidence="1">Belongs to the AIM41 family.</text>
</comment>
<dbReference type="InterPro" id="IPR019004">
    <property type="entry name" value="YqeY/Aim41"/>
</dbReference>
<reference evidence="2" key="1">
    <citation type="journal article" date="2020" name="Stud. Mycol.">
        <title>101 Dothideomycetes genomes: a test case for predicting lifestyles and emergence of pathogens.</title>
        <authorList>
            <person name="Haridas S."/>
            <person name="Albert R."/>
            <person name="Binder M."/>
            <person name="Bloem J."/>
            <person name="Labutti K."/>
            <person name="Salamov A."/>
            <person name="Andreopoulos B."/>
            <person name="Baker S."/>
            <person name="Barry K."/>
            <person name="Bills G."/>
            <person name="Bluhm B."/>
            <person name="Cannon C."/>
            <person name="Castanera R."/>
            <person name="Culley D."/>
            <person name="Daum C."/>
            <person name="Ezra D."/>
            <person name="Gonzalez J."/>
            <person name="Henrissat B."/>
            <person name="Kuo A."/>
            <person name="Liang C."/>
            <person name="Lipzen A."/>
            <person name="Lutzoni F."/>
            <person name="Magnuson J."/>
            <person name="Mondo S."/>
            <person name="Nolan M."/>
            <person name="Ohm R."/>
            <person name="Pangilinan J."/>
            <person name="Park H.-J."/>
            <person name="Ramirez L."/>
            <person name="Alfaro M."/>
            <person name="Sun H."/>
            <person name="Tritt A."/>
            <person name="Yoshinaga Y."/>
            <person name="Zwiers L.-H."/>
            <person name="Turgeon B."/>
            <person name="Goodwin S."/>
            <person name="Spatafora J."/>
            <person name="Crous P."/>
            <person name="Grigoriev I."/>
        </authorList>
    </citation>
    <scope>NUCLEOTIDE SEQUENCE</scope>
    <source>
        <strain evidence="2">CBS 207.26</strain>
    </source>
</reference>
<dbReference type="GO" id="GO:0005739">
    <property type="term" value="C:mitochondrion"/>
    <property type="evidence" value="ECO:0007669"/>
    <property type="project" value="UniProtKB-SubCell"/>
</dbReference>
<dbReference type="GO" id="GO:0016884">
    <property type="term" value="F:carbon-nitrogen ligase activity, with glutamine as amido-N-donor"/>
    <property type="evidence" value="ECO:0007669"/>
    <property type="project" value="UniProtKB-UniRule"/>
</dbReference>
<dbReference type="OrthoDB" id="538640at2759"/>